<dbReference type="Proteomes" id="UP000039865">
    <property type="component" value="Unassembled WGS sequence"/>
</dbReference>
<feature type="transmembrane region" description="Helical" evidence="1">
    <location>
        <begin position="325"/>
        <end position="346"/>
    </location>
</feature>
<organism evidence="2 3">
    <name type="scientific">Stylonychia lemnae</name>
    <name type="common">Ciliate</name>
    <dbReference type="NCBI Taxonomy" id="5949"/>
    <lineage>
        <taxon>Eukaryota</taxon>
        <taxon>Sar</taxon>
        <taxon>Alveolata</taxon>
        <taxon>Ciliophora</taxon>
        <taxon>Intramacronucleata</taxon>
        <taxon>Spirotrichea</taxon>
        <taxon>Stichotrichia</taxon>
        <taxon>Sporadotrichida</taxon>
        <taxon>Oxytrichidae</taxon>
        <taxon>Stylonychinae</taxon>
        <taxon>Stylonychia</taxon>
    </lineage>
</organism>
<keyword evidence="1" id="KW-1133">Transmembrane helix</keyword>
<proteinExistence type="predicted"/>
<evidence type="ECO:0000256" key="1">
    <source>
        <dbReference type="SAM" id="Phobius"/>
    </source>
</evidence>
<keyword evidence="1" id="KW-0472">Membrane</keyword>
<dbReference type="InParanoid" id="A0A077ZRQ8"/>
<evidence type="ECO:0000313" key="3">
    <source>
        <dbReference type="Proteomes" id="UP000039865"/>
    </source>
</evidence>
<keyword evidence="1" id="KW-0812">Transmembrane</keyword>
<name>A0A077ZRQ8_STYLE</name>
<keyword evidence="3" id="KW-1185">Reference proteome</keyword>
<feature type="transmembrane region" description="Helical" evidence="1">
    <location>
        <begin position="232"/>
        <end position="253"/>
    </location>
</feature>
<evidence type="ECO:0000313" key="2">
    <source>
        <dbReference type="EMBL" id="CDW72154.1"/>
    </source>
</evidence>
<accession>A0A077ZRQ8</accession>
<evidence type="ECO:0008006" key="4">
    <source>
        <dbReference type="Google" id="ProtNLM"/>
    </source>
</evidence>
<feature type="transmembrane region" description="Helical" evidence="1">
    <location>
        <begin position="265"/>
        <end position="285"/>
    </location>
</feature>
<sequence>MQTNKFSESQSLPSAAQYAVFNDWKNEVILNPKSSYKQYIYLLIGCELIHSLISANMMLMEAMIVTLTLTCIFTNELTLLGLLALSPFIIDAAYSLRSIIDYVKNPKNSFNEAINEPLIFDSQGSDEDQEPKDLLSIAIQQFEAKFKLTTQTQFFKDFFLNNYKQNGFHLEGNNLDLQIIGITSILAQIYLSILVFSHSSSINIVCKILLVLYPLTQLHQYFGFQQSKLQHFLLSCFGLCYFASICLGATYLMLLRGSVYNELSFVGYSVFLTVDAFYGVCVFTFQEQYLNQYRNYRILENKMTSILFDNWKSHQFNSMNRLTKIAAFALINLQITFTSTLVISELHNLSFYTLGNPTLLIATASLLYSMQCNIAFFMQKKVSKATNSYVNNQSFLILQVVGAVLSLLLTINLIAIPSIANLVLLTPFLIDSLYGLSVIKEAFDEKESSDVYYASGNFFKLEYSEIPDEKLPALNQFCLI</sequence>
<feature type="transmembrane region" description="Helical" evidence="1">
    <location>
        <begin position="396"/>
        <end position="416"/>
    </location>
</feature>
<gene>
    <name evidence="2" type="primary">Contig3892.g4155</name>
    <name evidence="2" type="ORF">STYLEM_1108</name>
</gene>
<protein>
    <recommendedName>
        <fullName evidence="4">Transmembrane protein</fullName>
    </recommendedName>
</protein>
<feature type="transmembrane region" description="Helical" evidence="1">
    <location>
        <begin position="358"/>
        <end position="376"/>
    </location>
</feature>
<feature type="transmembrane region" description="Helical" evidence="1">
    <location>
        <begin position="64"/>
        <end position="90"/>
    </location>
</feature>
<feature type="transmembrane region" description="Helical" evidence="1">
    <location>
        <begin position="177"/>
        <end position="196"/>
    </location>
</feature>
<dbReference type="EMBL" id="CCKQ01001051">
    <property type="protein sequence ID" value="CDW72154.1"/>
    <property type="molecule type" value="Genomic_DNA"/>
</dbReference>
<dbReference type="AlphaFoldDB" id="A0A077ZRQ8"/>
<reference evidence="2 3" key="1">
    <citation type="submission" date="2014-06" db="EMBL/GenBank/DDBJ databases">
        <authorList>
            <person name="Swart Estienne"/>
        </authorList>
    </citation>
    <scope>NUCLEOTIDE SEQUENCE [LARGE SCALE GENOMIC DNA]</scope>
    <source>
        <strain evidence="2 3">130c</strain>
    </source>
</reference>